<dbReference type="RefSeq" id="XP_064766251.1">
    <property type="nucleotide sequence ID" value="XM_064914316.1"/>
</dbReference>
<evidence type="ECO:0000256" key="1">
    <source>
        <dbReference type="SAM" id="MobiDB-lite"/>
    </source>
</evidence>
<evidence type="ECO:0000313" key="3">
    <source>
        <dbReference type="Proteomes" id="UP001498771"/>
    </source>
</evidence>
<feature type="compositionally biased region" description="Basic and acidic residues" evidence="1">
    <location>
        <begin position="534"/>
        <end position="543"/>
    </location>
</feature>
<feature type="compositionally biased region" description="Low complexity" evidence="1">
    <location>
        <begin position="637"/>
        <end position="669"/>
    </location>
</feature>
<evidence type="ECO:0008006" key="4">
    <source>
        <dbReference type="Google" id="ProtNLM"/>
    </source>
</evidence>
<protein>
    <recommendedName>
        <fullName evidence="4">SGNH domain-containing protein</fullName>
    </recommendedName>
</protein>
<feature type="compositionally biased region" description="Low complexity" evidence="1">
    <location>
        <begin position="676"/>
        <end position="686"/>
    </location>
</feature>
<feature type="compositionally biased region" description="Low complexity" evidence="1">
    <location>
        <begin position="561"/>
        <end position="572"/>
    </location>
</feature>
<accession>A0ABR1F282</accession>
<feature type="region of interest" description="Disordered" evidence="1">
    <location>
        <begin position="512"/>
        <end position="692"/>
    </location>
</feature>
<sequence length="692" mass="72131">MRQARLRRCFTRHNLALTAAVLLFFWALLSLGSSSSSSSPYYAAPDPADAILRHDLSKIAHEANAKSSSSSRKGVAPGHHKSSADLAEIAYRGASHDFPIPDPHARARDMIDAFAGYANRDQCPVSSLQLHRPFEPLCRTKAELLTAMSDGGRIGMDAPYMPRGCDMRWFDRGEICEILSRYDKVLFVGDSMMRHAVGALHVLMREDLGFGGVTQWNFRLDEKEACFCDGQFDTLKCGLQGIFNSDDVAKFDLQSLKCDARKLNVQNHVMTTYPPSSAELAGLGDALAQQSSGRPVALIYSQGHHNDLDVSATSGWITSIQRTISERMKRGVGRAQLFVTPGASGPQMIDRDLIKHGVQALQKFEIGMREIGHSKDLDVLGTWNATVQSTLIDGKHSGIKGNLLKIMMVLNWLDKVTPVEASATKFVLDESQLPRQDQTDVVADDTLGGVNAPIQALVPPKGKAASSEPPAPPGPLSEAAAAAPAAPETKPEHAGPDESDIMIAKTEEQKLNSHIDIAADAEHAGSGAVPAQETIEKAKEQAHDGSSSPVAGKASESKIDAAAAVAAAAGGASPEDTVKQAGSASAAAPKAASAKNGEESTGGSASDKSSSSSSSDSSRANAAGIAQSAPQSGSREAAAAGQAAGSTSKTTTSDDAAAAAAAGVGAPPSAKKEGAAEAAAAAAAQPPVKPQP</sequence>
<dbReference type="EMBL" id="JBBJBU010000013">
    <property type="protein sequence ID" value="KAK7203218.1"/>
    <property type="molecule type" value="Genomic_DNA"/>
</dbReference>
<dbReference type="Proteomes" id="UP001498771">
    <property type="component" value="Unassembled WGS sequence"/>
</dbReference>
<reference evidence="2 3" key="1">
    <citation type="submission" date="2024-03" db="EMBL/GenBank/DDBJ databases">
        <title>Genome-scale model development and genomic sequencing of the oleaginous clade Lipomyces.</title>
        <authorList>
            <consortium name="Lawrence Berkeley National Laboratory"/>
            <person name="Czajka J.J."/>
            <person name="Han Y."/>
            <person name="Kim J."/>
            <person name="Mondo S.J."/>
            <person name="Hofstad B.A."/>
            <person name="Robles A."/>
            <person name="Haridas S."/>
            <person name="Riley R."/>
            <person name="LaButti K."/>
            <person name="Pangilinan J."/>
            <person name="Andreopoulos W."/>
            <person name="Lipzen A."/>
            <person name="Yan J."/>
            <person name="Wang M."/>
            <person name="Ng V."/>
            <person name="Grigoriev I.V."/>
            <person name="Spatafora J.W."/>
            <person name="Magnuson J.K."/>
            <person name="Baker S.E."/>
            <person name="Pomraning K.R."/>
        </authorList>
    </citation>
    <scope>NUCLEOTIDE SEQUENCE [LARGE SCALE GENOMIC DNA]</scope>
    <source>
        <strain evidence="2 3">Phaff 52-87</strain>
    </source>
</reference>
<feature type="compositionally biased region" description="Low complexity" evidence="1">
    <location>
        <begin position="459"/>
        <end position="468"/>
    </location>
</feature>
<keyword evidence="3" id="KW-1185">Reference proteome</keyword>
<gene>
    <name evidence="2" type="ORF">BZA70DRAFT_291653</name>
</gene>
<dbReference type="GeneID" id="90039828"/>
<comment type="caution">
    <text evidence="2">The sequence shown here is derived from an EMBL/GenBank/DDBJ whole genome shotgun (WGS) entry which is preliminary data.</text>
</comment>
<feature type="compositionally biased region" description="Low complexity" evidence="1">
    <location>
        <begin position="579"/>
        <end position="618"/>
    </location>
</feature>
<evidence type="ECO:0000313" key="2">
    <source>
        <dbReference type="EMBL" id="KAK7203218.1"/>
    </source>
</evidence>
<name>A0ABR1F282_9ASCO</name>
<feature type="compositionally biased region" description="Low complexity" evidence="1">
    <location>
        <begin position="476"/>
        <end position="488"/>
    </location>
</feature>
<organism evidence="2 3">
    <name type="scientific">Myxozyma melibiosi</name>
    <dbReference type="NCBI Taxonomy" id="54550"/>
    <lineage>
        <taxon>Eukaryota</taxon>
        <taxon>Fungi</taxon>
        <taxon>Dikarya</taxon>
        <taxon>Ascomycota</taxon>
        <taxon>Saccharomycotina</taxon>
        <taxon>Lipomycetes</taxon>
        <taxon>Lipomycetales</taxon>
        <taxon>Lipomycetaceae</taxon>
        <taxon>Myxozyma</taxon>
    </lineage>
</organism>
<proteinExistence type="predicted"/>
<feature type="region of interest" description="Disordered" evidence="1">
    <location>
        <begin position="459"/>
        <end position="497"/>
    </location>
</feature>